<reference evidence="2 3" key="1">
    <citation type="submission" date="2016-06" db="EMBL/GenBank/DDBJ databases">
        <authorList>
            <person name="Sutton G."/>
            <person name="Brinkac L."/>
            <person name="Sanka R."/>
            <person name="Adams M."/>
            <person name="Lau E."/>
            <person name="Garcia-Basteiro A."/>
            <person name="Lopez-Varela E."/>
            <person name="Palencia S."/>
        </authorList>
    </citation>
    <scope>NUCLEOTIDE SEQUENCE [LARGE SCALE GENOMIC DNA]</scope>
    <source>
        <strain evidence="2 3">1211594.5</strain>
    </source>
</reference>
<name>A0AA91EYG9_9MYCO</name>
<dbReference type="AlphaFoldDB" id="A0AA91EYG9"/>
<organism evidence="2 3">
    <name type="scientific">Mycolicibacter heraklionensis</name>
    <dbReference type="NCBI Taxonomy" id="512402"/>
    <lineage>
        <taxon>Bacteria</taxon>
        <taxon>Bacillati</taxon>
        <taxon>Actinomycetota</taxon>
        <taxon>Actinomycetes</taxon>
        <taxon>Mycobacteriales</taxon>
        <taxon>Mycobacteriaceae</taxon>
        <taxon>Mycolicibacter</taxon>
    </lineage>
</organism>
<evidence type="ECO:0000313" key="2">
    <source>
        <dbReference type="EMBL" id="OBK81846.1"/>
    </source>
</evidence>
<sequence length="313" mass="35342">MELNGSQRGGWLYADGTPYAQRSLPPNLAIREFSRFELTGGAGLPDGWQIEAFVVAPWFGQPGGGSAFRLLDQNKHTGPLLRLIDAGLATPLRTELDALPSPLEQMPAPTVDLSDFPEPCRRIVRAWYQWRIIAIGGRRPYVDDERFPGLVPLLTASETQWGEQQPSMTDGVLTFSLGGIEFGFYLNTNDKWTVRQRARNTWHDDWIFLLLDDAQKFLLYLIAEEARTLCGLPNIGTSWYRDKLAHGIAFTRYQHDSRAGAVFVHPTGSQSEYLAWMDEWEATRFAPAFGCSYDELHTTLRHGIPPEWLTEIG</sequence>
<evidence type="ECO:0000259" key="1">
    <source>
        <dbReference type="Pfam" id="PF14021"/>
    </source>
</evidence>
<protein>
    <recommendedName>
        <fullName evidence="1">TNT domain-containing protein</fullName>
    </recommendedName>
</protein>
<gene>
    <name evidence="2" type="ORF">A5649_10315</name>
</gene>
<evidence type="ECO:0000313" key="3">
    <source>
        <dbReference type="Proteomes" id="UP000093712"/>
    </source>
</evidence>
<dbReference type="InterPro" id="IPR025331">
    <property type="entry name" value="TNT"/>
</dbReference>
<comment type="caution">
    <text evidence="2">The sequence shown here is derived from an EMBL/GenBank/DDBJ whole genome shotgun (WGS) entry which is preliminary data.</text>
</comment>
<dbReference type="Proteomes" id="UP000093712">
    <property type="component" value="Unassembled WGS sequence"/>
</dbReference>
<feature type="domain" description="TNT" evidence="1">
    <location>
        <begin position="5"/>
        <end position="72"/>
    </location>
</feature>
<dbReference type="GO" id="GO:0050135">
    <property type="term" value="F:NADP+ nucleosidase activity"/>
    <property type="evidence" value="ECO:0007669"/>
    <property type="project" value="InterPro"/>
</dbReference>
<dbReference type="EMBL" id="LZME01000135">
    <property type="protein sequence ID" value="OBK81846.1"/>
    <property type="molecule type" value="Genomic_DNA"/>
</dbReference>
<dbReference type="Pfam" id="PF14021">
    <property type="entry name" value="TNT"/>
    <property type="match status" value="1"/>
</dbReference>
<accession>A0AA91EYG9</accession>
<proteinExistence type="predicted"/>